<dbReference type="Gene3D" id="1.20.1250.20">
    <property type="entry name" value="MFS general substrate transporter like domains"/>
    <property type="match status" value="1"/>
</dbReference>
<dbReference type="PANTHER" id="PTHR42718:SF48">
    <property type="entry name" value="CONSERVED TWO-DOMAIN MEMBRANE PROTEIN-RELATED"/>
    <property type="match status" value="1"/>
</dbReference>
<evidence type="ECO:0000256" key="2">
    <source>
        <dbReference type="ARBA" id="ARBA00022692"/>
    </source>
</evidence>
<feature type="transmembrane region" description="Helical" evidence="5">
    <location>
        <begin position="437"/>
        <end position="456"/>
    </location>
</feature>
<dbReference type="Pfam" id="PF07690">
    <property type="entry name" value="MFS_1"/>
    <property type="match status" value="1"/>
</dbReference>
<keyword evidence="2 5" id="KW-0812">Transmembrane</keyword>
<dbReference type="Gene3D" id="1.20.1720.10">
    <property type="entry name" value="Multidrug resistance protein D"/>
    <property type="match status" value="1"/>
</dbReference>
<dbReference type="CDD" id="cd17321">
    <property type="entry name" value="MFS_MMR_MDR_like"/>
    <property type="match status" value="1"/>
</dbReference>
<dbReference type="GO" id="GO:0022857">
    <property type="term" value="F:transmembrane transporter activity"/>
    <property type="evidence" value="ECO:0007669"/>
    <property type="project" value="InterPro"/>
</dbReference>
<feature type="transmembrane region" description="Helical" evidence="5">
    <location>
        <begin position="268"/>
        <end position="292"/>
    </location>
</feature>
<feature type="transmembrane region" description="Helical" evidence="5">
    <location>
        <begin position="142"/>
        <end position="162"/>
    </location>
</feature>
<dbReference type="STRING" id="326424.FRAAL3924"/>
<dbReference type="HOGENOM" id="CLU_000960_28_2_11"/>
<evidence type="ECO:0000256" key="4">
    <source>
        <dbReference type="ARBA" id="ARBA00023136"/>
    </source>
</evidence>
<evidence type="ECO:0000313" key="7">
    <source>
        <dbReference type="EMBL" id="CAJ62567.1"/>
    </source>
</evidence>
<dbReference type="PROSITE" id="PS50850">
    <property type="entry name" value="MFS"/>
    <property type="match status" value="1"/>
</dbReference>
<feature type="transmembrane region" description="Helical" evidence="5">
    <location>
        <begin position="12"/>
        <end position="36"/>
    </location>
</feature>
<feature type="transmembrane region" description="Helical" evidence="5">
    <location>
        <begin position="110"/>
        <end position="130"/>
    </location>
</feature>
<dbReference type="InterPro" id="IPR020846">
    <property type="entry name" value="MFS_dom"/>
</dbReference>
<dbReference type="InterPro" id="IPR036259">
    <property type="entry name" value="MFS_trans_sf"/>
</dbReference>
<evidence type="ECO:0000256" key="5">
    <source>
        <dbReference type="SAM" id="Phobius"/>
    </source>
</evidence>
<dbReference type="AlphaFoldDB" id="Q0RIU8"/>
<keyword evidence="3 5" id="KW-1133">Transmembrane helix</keyword>
<accession>Q0RIU8</accession>
<feature type="transmembrane region" description="Helical" evidence="5">
    <location>
        <begin position="81"/>
        <end position="104"/>
    </location>
</feature>
<feature type="transmembrane region" description="Helical" evidence="5">
    <location>
        <begin position="334"/>
        <end position="351"/>
    </location>
</feature>
<dbReference type="GO" id="GO:0005886">
    <property type="term" value="C:plasma membrane"/>
    <property type="evidence" value="ECO:0007669"/>
    <property type="project" value="UniProtKB-SubCell"/>
</dbReference>
<feature type="transmembrane region" description="Helical" evidence="5">
    <location>
        <begin position="200"/>
        <end position="219"/>
    </location>
</feature>
<keyword evidence="4 5" id="KW-0472">Membrane</keyword>
<protein>
    <submittedName>
        <fullName evidence="7">Conserved hypothetical membrane protein</fullName>
    </submittedName>
</protein>
<evidence type="ECO:0000259" key="6">
    <source>
        <dbReference type="PROSITE" id="PS50850"/>
    </source>
</evidence>
<evidence type="ECO:0000313" key="8">
    <source>
        <dbReference type="Proteomes" id="UP000000657"/>
    </source>
</evidence>
<feature type="transmembrane region" description="Helical" evidence="5">
    <location>
        <begin position="304"/>
        <end position="327"/>
    </location>
</feature>
<feature type="domain" description="Major facilitator superfamily (MFS) profile" evidence="6">
    <location>
        <begin position="14"/>
        <end position="461"/>
    </location>
</feature>
<gene>
    <name evidence="7" type="ordered locus">FRAAL3924</name>
</gene>
<proteinExistence type="predicted"/>
<dbReference type="SUPFAM" id="SSF103473">
    <property type="entry name" value="MFS general substrate transporter"/>
    <property type="match status" value="2"/>
</dbReference>
<dbReference type="EMBL" id="CT573213">
    <property type="protein sequence ID" value="CAJ62567.1"/>
    <property type="molecule type" value="Genomic_DNA"/>
</dbReference>
<dbReference type="KEGG" id="fal:FRAAL3924"/>
<keyword evidence="8" id="KW-1185">Reference proteome</keyword>
<dbReference type="OrthoDB" id="7375466at2"/>
<organism evidence="7 8">
    <name type="scientific">Frankia alni (strain DSM 45986 / CECT 9034 / ACN14a)</name>
    <dbReference type="NCBI Taxonomy" id="326424"/>
    <lineage>
        <taxon>Bacteria</taxon>
        <taxon>Bacillati</taxon>
        <taxon>Actinomycetota</taxon>
        <taxon>Actinomycetes</taxon>
        <taxon>Frankiales</taxon>
        <taxon>Frankiaceae</taxon>
        <taxon>Frankia</taxon>
    </lineage>
</organism>
<feature type="transmembrane region" description="Helical" evidence="5">
    <location>
        <begin position="363"/>
        <end position="386"/>
    </location>
</feature>
<feature type="transmembrane region" description="Helical" evidence="5">
    <location>
        <begin position="48"/>
        <end position="69"/>
    </location>
</feature>
<dbReference type="eggNOG" id="COG0477">
    <property type="taxonomic scope" value="Bacteria"/>
</dbReference>
<dbReference type="PANTHER" id="PTHR42718">
    <property type="entry name" value="MAJOR FACILITATOR SUPERFAMILY MULTIDRUG TRANSPORTER MFSC"/>
    <property type="match status" value="1"/>
</dbReference>
<name>Q0RIU8_FRAAA</name>
<feature type="transmembrane region" description="Helical" evidence="5">
    <location>
        <begin position="168"/>
        <end position="188"/>
    </location>
</feature>
<dbReference type="InterPro" id="IPR011701">
    <property type="entry name" value="MFS"/>
</dbReference>
<feature type="transmembrane region" description="Helical" evidence="5">
    <location>
        <begin position="407"/>
        <end position="425"/>
    </location>
</feature>
<sequence>MKESPVGGGRFGRVFAVVAAGVAMSNLDLFVVNVALPDVGRHFDGSSLSSLSWVLNGYAVVFAALLVPAGNLADRTSPRRAYLWGIGIFVAASALCAVAPAVWFLVAARVLQAAGAAVMTPSSLGLLLAAAPPERRGAAVRAWTAVSGLAAALGPVAGGLLTELDWRWVFLVNLPVGLAVLVAGPRVLPHLPRRPGAGRTDLAGAVVLTVGIAALALGLVRGPDWGWGSARIVGSLLAGVLLLAGFLHRSARHPAPVLPLPLLRVRTFSAAAVAAFVFSVAFAAMLLSAVLWCQDGWHWSALRTGLAIAPGPLMVPGLALAAGPLVARLGPGRVAAGGCGVFAAGIGWWILRMAPQPDYVGAMLPGMLLTGVGVGLILPTLISAAVTALPPASFSTGSAVVTMARQIGTVIGTALLVAALGGATGDDLGSLTDAYDLGWIIIVTAVVLAALVCLTLPRPTRPLAVPARSRTHRAEAS</sequence>
<dbReference type="Proteomes" id="UP000000657">
    <property type="component" value="Chromosome"/>
</dbReference>
<dbReference type="RefSeq" id="WP_011605059.1">
    <property type="nucleotide sequence ID" value="NC_008278.1"/>
</dbReference>
<evidence type="ECO:0000256" key="3">
    <source>
        <dbReference type="ARBA" id="ARBA00022989"/>
    </source>
</evidence>
<comment type="subcellular location">
    <subcellularLocation>
        <location evidence="1">Cell membrane</location>
        <topology evidence="1">Multi-pass membrane protein</topology>
    </subcellularLocation>
</comment>
<reference evidence="7 8" key="1">
    <citation type="journal article" date="2007" name="Genome Res.">
        <title>Genome characteristics of facultatively symbiotic Frankia sp. strains reflect host range and host plant biogeography.</title>
        <authorList>
            <person name="Normand P."/>
            <person name="Lapierre P."/>
            <person name="Tisa L.S."/>
            <person name="Gogarten J.P."/>
            <person name="Alloisio N."/>
            <person name="Bagnarol E."/>
            <person name="Bassi C.A."/>
            <person name="Berry A.M."/>
            <person name="Bickhart D.M."/>
            <person name="Choisne N."/>
            <person name="Couloux A."/>
            <person name="Cournoyer B."/>
            <person name="Cruveiller S."/>
            <person name="Daubin V."/>
            <person name="Demange N."/>
            <person name="Francino M.P."/>
            <person name="Goltsman E."/>
            <person name="Huang Y."/>
            <person name="Kopp O.R."/>
            <person name="Labarre L."/>
            <person name="Lapidus A."/>
            <person name="Lavire C."/>
            <person name="Marechal J."/>
            <person name="Martinez M."/>
            <person name="Mastronunzio J.E."/>
            <person name="Mullin B.C."/>
            <person name="Niemann J."/>
            <person name="Pujic P."/>
            <person name="Rawnsley T."/>
            <person name="Rouy Z."/>
            <person name="Schenowitz C."/>
            <person name="Sellstedt A."/>
            <person name="Tavares F."/>
            <person name="Tomkins J.P."/>
            <person name="Vallenet D."/>
            <person name="Valverde C."/>
            <person name="Wall L.G."/>
            <person name="Wang Y."/>
            <person name="Medigue C."/>
            <person name="Benson D.R."/>
        </authorList>
    </citation>
    <scope>NUCLEOTIDE SEQUENCE [LARGE SCALE GENOMIC DNA]</scope>
    <source>
        <strain evidence="8">DSM 45986 / CECT 9034 / ACN14a</strain>
    </source>
</reference>
<feature type="transmembrane region" description="Helical" evidence="5">
    <location>
        <begin position="225"/>
        <end position="247"/>
    </location>
</feature>
<evidence type="ECO:0000256" key="1">
    <source>
        <dbReference type="ARBA" id="ARBA00004651"/>
    </source>
</evidence>